<evidence type="ECO:0000313" key="1">
    <source>
        <dbReference type="EMBL" id="KAJ8624974.1"/>
    </source>
</evidence>
<reference evidence="1 2" key="1">
    <citation type="journal article" date="2022" name="Hortic Res">
        <title>A haplotype resolved chromosomal level avocado genome allows analysis of novel avocado genes.</title>
        <authorList>
            <person name="Nath O."/>
            <person name="Fletcher S.J."/>
            <person name="Hayward A."/>
            <person name="Shaw L.M."/>
            <person name="Masouleh A.K."/>
            <person name="Furtado A."/>
            <person name="Henry R.J."/>
            <person name="Mitter N."/>
        </authorList>
    </citation>
    <scope>NUCLEOTIDE SEQUENCE [LARGE SCALE GENOMIC DNA]</scope>
    <source>
        <strain evidence="2">cv. Hass</strain>
    </source>
</reference>
<gene>
    <name evidence="1" type="ORF">MRB53_033504</name>
</gene>
<organism evidence="1 2">
    <name type="scientific">Persea americana</name>
    <name type="common">Avocado</name>
    <dbReference type="NCBI Taxonomy" id="3435"/>
    <lineage>
        <taxon>Eukaryota</taxon>
        <taxon>Viridiplantae</taxon>
        <taxon>Streptophyta</taxon>
        <taxon>Embryophyta</taxon>
        <taxon>Tracheophyta</taxon>
        <taxon>Spermatophyta</taxon>
        <taxon>Magnoliopsida</taxon>
        <taxon>Magnoliidae</taxon>
        <taxon>Laurales</taxon>
        <taxon>Lauraceae</taxon>
        <taxon>Persea</taxon>
    </lineage>
</organism>
<protein>
    <submittedName>
        <fullName evidence="1">Uncharacterized protein</fullName>
    </submittedName>
</protein>
<comment type="caution">
    <text evidence="1">The sequence shown here is derived from an EMBL/GenBank/DDBJ whole genome shotgun (WGS) entry which is preliminary data.</text>
</comment>
<keyword evidence="2" id="KW-1185">Reference proteome</keyword>
<proteinExistence type="predicted"/>
<evidence type="ECO:0000313" key="2">
    <source>
        <dbReference type="Proteomes" id="UP001234297"/>
    </source>
</evidence>
<dbReference type="EMBL" id="CM056819">
    <property type="protein sequence ID" value="KAJ8624974.1"/>
    <property type="molecule type" value="Genomic_DNA"/>
</dbReference>
<name>A0ACC2KW23_PERAE</name>
<sequence length="313" mass="33424">MYTYHKGIIPCKQGLQACCFEVFVMAEVPSTPIILSPRTPVNSEYSIVEVSPYHKPVIVYPAKATPLPPLPSQESPRMNKVSFPANTHKIIGELVGTFVLIYAGCGSGLVNKRGSGNLLLVGMAVVWGLVLMVMVYTLGHVSGAHFNPAVTIALATSQKFPWKQVPAYIVAQVGGSTLACLVLNALFSKDGMGPTLTLPQKGISPLDAIIWEFIITFFLMFVVCGVATDERAINELSGVAIGATVLFNVLIAGPVTGASMNPARSLGPAIVAKNFDMIWIYIFAPTLGAIAASVIYRLLRVLDKSVSEVSKTV</sequence>
<accession>A0ACC2KW23</accession>
<dbReference type="Proteomes" id="UP001234297">
    <property type="component" value="Chromosome 11"/>
</dbReference>